<sequence>MNQPASGLRHQPPPALADYSGPPNGDYVRYVEQLMQWSEQEHRRTGGFAMLTAQPHAGQVGAKASAATKAASKKESKKEEVVRQVTQMLAQSKAASAGQGKPGLPAASMKVPSIVFGMVLLGLLVLKAEWIPLAIVLWVVWNVRRLLRSAKAASSAKTGG</sequence>
<feature type="region of interest" description="Disordered" evidence="1">
    <location>
        <begin position="1"/>
        <end position="22"/>
    </location>
</feature>
<dbReference type="AlphaFoldDB" id="A0A939GWZ6"/>
<keyword evidence="4" id="KW-1185">Reference proteome</keyword>
<evidence type="ECO:0000256" key="2">
    <source>
        <dbReference type="SAM" id="Phobius"/>
    </source>
</evidence>
<feature type="transmembrane region" description="Helical" evidence="2">
    <location>
        <begin position="114"/>
        <end position="141"/>
    </location>
</feature>
<comment type="caution">
    <text evidence="3">The sequence shown here is derived from an EMBL/GenBank/DDBJ whole genome shotgun (WGS) entry which is preliminary data.</text>
</comment>
<keyword evidence="2" id="KW-1133">Transmembrane helix</keyword>
<name>A0A939GWZ6_9BURK</name>
<protein>
    <submittedName>
        <fullName evidence="3">Uncharacterized protein</fullName>
    </submittedName>
</protein>
<accession>A0A939GWZ6</accession>
<evidence type="ECO:0000256" key="1">
    <source>
        <dbReference type="SAM" id="MobiDB-lite"/>
    </source>
</evidence>
<evidence type="ECO:0000313" key="3">
    <source>
        <dbReference type="EMBL" id="MBO1248323.1"/>
    </source>
</evidence>
<dbReference type="RefSeq" id="WP_207573885.1">
    <property type="nucleotide sequence ID" value="NZ_JAFNME010000001.1"/>
</dbReference>
<dbReference type="EMBL" id="JAFNME010000001">
    <property type="protein sequence ID" value="MBO1248323.1"/>
    <property type="molecule type" value="Genomic_DNA"/>
</dbReference>
<feature type="region of interest" description="Disordered" evidence="1">
    <location>
        <begin position="61"/>
        <end position="80"/>
    </location>
</feature>
<proteinExistence type="predicted"/>
<evidence type="ECO:0000313" key="4">
    <source>
        <dbReference type="Proteomes" id="UP000664731"/>
    </source>
</evidence>
<keyword evidence="2" id="KW-0812">Transmembrane</keyword>
<organism evidence="3 4">
    <name type="scientific">Comamonas denitrificans</name>
    <dbReference type="NCBI Taxonomy" id="117506"/>
    <lineage>
        <taxon>Bacteria</taxon>
        <taxon>Pseudomonadati</taxon>
        <taxon>Pseudomonadota</taxon>
        <taxon>Betaproteobacteria</taxon>
        <taxon>Burkholderiales</taxon>
        <taxon>Comamonadaceae</taxon>
        <taxon>Comamonas</taxon>
    </lineage>
</organism>
<keyword evidence="2" id="KW-0472">Membrane</keyword>
<gene>
    <name evidence="3" type="ORF">J1777_00475</name>
</gene>
<reference evidence="3" key="1">
    <citation type="submission" date="2021-03" db="EMBL/GenBank/DDBJ databases">
        <title>Comamonas denitrificans.</title>
        <authorList>
            <person name="Finster K."/>
        </authorList>
    </citation>
    <scope>NUCLEOTIDE SEQUENCE</scope>
    <source>
        <strain evidence="3">MM2021_4</strain>
    </source>
</reference>
<dbReference type="Proteomes" id="UP000664731">
    <property type="component" value="Unassembled WGS sequence"/>
</dbReference>